<keyword evidence="1" id="KW-1133">Transmembrane helix</keyword>
<dbReference type="RefSeq" id="XP_031919277.1">
    <property type="nucleotide sequence ID" value="XM_032058440.1"/>
</dbReference>
<keyword evidence="1" id="KW-0812">Transmembrane</keyword>
<dbReference type="EMBL" id="ML743552">
    <property type="protein sequence ID" value="KAE8143214.1"/>
    <property type="molecule type" value="Genomic_DNA"/>
</dbReference>
<evidence type="ECO:0000313" key="2">
    <source>
        <dbReference type="EMBL" id="KAE8143214.1"/>
    </source>
</evidence>
<dbReference type="GeneID" id="43642650"/>
<dbReference type="PANTHER" id="PTHR35041">
    <property type="entry name" value="MEDIATOR OF RNA POLYMERASE II TRANSCRIPTION SUBUNIT 1"/>
    <property type="match status" value="1"/>
</dbReference>
<feature type="transmembrane region" description="Helical" evidence="1">
    <location>
        <begin position="226"/>
        <end position="249"/>
    </location>
</feature>
<evidence type="ECO:0000313" key="3">
    <source>
        <dbReference type="Proteomes" id="UP000325672"/>
    </source>
</evidence>
<name>A0A5N6TA14_ASPPS</name>
<organism evidence="2 3">
    <name type="scientific">Aspergillus pseudotamarii</name>
    <dbReference type="NCBI Taxonomy" id="132259"/>
    <lineage>
        <taxon>Eukaryota</taxon>
        <taxon>Fungi</taxon>
        <taxon>Dikarya</taxon>
        <taxon>Ascomycota</taxon>
        <taxon>Pezizomycotina</taxon>
        <taxon>Eurotiomycetes</taxon>
        <taxon>Eurotiomycetidae</taxon>
        <taxon>Eurotiales</taxon>
        <taxon>Aspergillaceae</taxon>
        <taxon>Aspergillus</taxon>
        <taxon>Aspergillus subgen. Circumdati</taxon>
    </lineage>
</organism>
<dbReference type="AlphaFoldDB" id="A0A5N6TA14"/>
<dbReference type="OrthoDB" id="5322539at2759"/>
<keyword evidence="1" id="KW-0472">Membrane</keyword>
<gene>
    <name evidence="2" type="ORF">BDV38DRAFT_277239</name>
</gene>
<protein>
    <submittedName>
        <fullName evidence="2">Uncharacterized protein</fullName>
    </submittedName>
</protein>
<keyword evidence="3" id="KW-1185">Reference proteome</keyword>
<evidence type="ECO:0000256" key="1">
    <source>
        <dbReference type="SAM" id="Phobius"/>
    </source>
</evidence>
<reference evidence="2 3" key="1">
    <citation type="submission" date="2019-04" db="EMBL/GenBank/DDBJ databases">
        <title>Friends and foes A comparative genomics study of 23 Aspergillus species from section Flavi.</title>
        <authorList>
            <consortium name="DOE Joint Genome Institute"/>
            <person name="Kjaerbolling I."/>
            <person name="Vesth T."/>
            <person name="Frisvad J.C."/>
            <person name="Nybo J.L."/>
            <person name="Theobald S."/>
            <person name="Kildgaard S."/>
            <person name="Isbrandt T."/>
            <person name="Kuo A."/>
            <person name="Sato A."/>
            <person name="Lyhne E.K."/>
            <person name="Kogle M.E."/>
            <person name="Wiebenga A."/>
            <person name="Kun R.S."/>
            <person name="Lubbers R.J."/>
            <person name="Makela M.R."/>
            <person name="Barry K."/>
            <person name="Chovatia M."/>
            <person name="Clum A."/>
            <person name="Daum C."/>
            <person name="Haridas S."/>
            <person name="He G."/>
            <person name="LaButti K."/>
            <person name="Lipzen A."/>
            <person name="Mondo S."/>
            <person name="Riley R."/>
            <person name="Salamov A."/>
            <person name="Simmons B.A."/>
            <person name="Magnuson J.K."/>
            <person name="Henrissat B."/>
            <person name="Mortensen U.H."/>
            <person name="Larsen T.O."/>
            <person name="Devries R.P."/>
            <person name="Grigoriev I.V."/>
            <person name="Machida M."/>
            <person name="Baker S.E."/>
            <person name="Andersen M.R."/>
        </authorList>
    </citation>
    <scope>NUCLEOTIDE SEQUENCE [LARGE SCALE GENOMIC DNA]</scope>
    <source>
        <strain evidence="2 3">CBS 117625</strain>
    </source>
</reference>
<proteinExistence type="predicted"/>
<sequence>MTVTPSFREHTVVNVSVPTFNAADRLNILEHRLDRVPSGAEYTVQTVYRNNVPFFTVSMDPTSVHTLNDIGNALLMRNALSIPNDYRFNSSTTPFFLNATLFLLIEPMADFLSRSLNITAWSEGDPTTPDKDGFEYCDLYTDLQGDDFIQSPDPNDVPILHSFTGTSLSNLSLTDMRNKQFSVNESLLNTLLGNITVSIIPFKNLWSTKVNLTDNIMVNVYSLSQPLNIILPYSLTLFVGLLSLLLGLYSLRENGVSAMDGGFLQILTTTRGSPNIDRVARDGCPGGGENIPSALKEMRIRYGELIPQIPEVWIRY</sequence>
<dbReference type="PANTHER" id="PTHR35041:SF6">
    <property type="entry name" value="FORMYLMETHIONINE DEFORMYLASE-LIKE PROTEIN-RELATED"/>
    <property type="match status" value="1"/>
</dbReference>
<dbReference type="Proteomes" id="UP000325672">
    <property type="component" value="Unassembled WGS sequence"/>
</dbReference>
<accession>A0A5N6TA14</accession>